<evidence type="ECO:0000256" key="1">
    <source>
        <dbReference type="SAM" id="SignalP"/>
    </source>
</evidence>
<comment type="caution">
    <text evidence="2">The sequence shown here is derived from an EMBL/GenBank/DDBJ whole genome shotgun (WGS) entry which is preliminary data.</text>
</comment>
<protein>
    <submittedName>
        <fullName evidence="2">Uncharacterized protein</fullName>
    </submittedName>
</protein>
<accession>A0A8J8FI83</accession>
<gene>
    <name evidence="2" type="ORF">GD597_19600</name>
</gene>
<evidence type="ECO:0000313" key="3">
    <source>
        <dbReference type="Proteomes" id="UP000598971"/>
    </source>
</evidence>
<keyword evidence="1" id="KW-0732">Signal</keyword>
<reference evidence="2" key="1">
    <citation type="submission" date="2019-10" db="EMBL/GenBank/DDBJ databases">
        <title>Draft genome sequence of Panacibacter sp. KCS-6.</title>
        <authorList>
            <person name="Yim K.J."/>
        </authorList>
    </citation>
    <scope>NUCLEOTIDE SEQUENCE</scope>
    <source>
        <strain evidence="2">KCS-6</strain>
    </source>
</reference>
<evidence type="ECO:0000313" key="2">
    <source>
        <dbReference type="EMBL" id="NNV57683.1"/>
    </source>
</evidence>
<keyword evidence="3" id="KW-1185">Reference proteome</keyword>
<name>A0A8J8FI83_9BACT</name>
<organism evidence="2 3">
    <name type="scientific">Limnovirga soli</name>
    <dbReference type="NCBI Taxonomy" id="2656915"/>
    <lineage>
        <taxon>Bacteria</taxon>
        <taxon>Pseudomonadati</taxon>
        <taxon>Bacteroidota</taxon>
        <taxon>Chitinophagia</taxon>
        <taxon>Chitinophagales</taxon>
        <taxon>Chitinophagaceae</taxon>
        <taxon>Limnovirga</taxon>
    </lineage>
</organism>
<dbReference type="EMBL" id="WHPF01000017">
    <property type="protein sequence ID" value="NNV57683.1"/>
    <property type="molecule type" value="Genomic_DNA"/>
</dbReference>
<feature type="chain" id="PRO_5035201152" evidence="1">
    <location>
        <begin position="24"/>
        <end position="172"/>
    </location>
</feature>
<dbReference type="Proteomes" id="UP000598971">
    <property type="component" value="Unassembled WGS sequence"/>
</dbReference>
<sequence>MMTKVSGFIFGVCFIFSSACGQAPNFILTSDQNNKWIDSLKTLPLEQQLAAINIRLLIDTNIYVRQFYNDRIRISDSLGNRVYGDGKPSLVVGGYFMIIDNGTKNGQIIKLTKLLTAHYIKEVGLLSSNNPKTLALYGTKGLHGIIFLTMTKKKYLRKFQRLNLKSNGYRYT</sequence>
<dbReference type="AlphaFoldDB" id="A0A8J8FI83"/>
<dbReference type="PROSITE" id="PS51257">
    <property type="entry name" value="PROKAR_LIPOPROTEIN"/>
    <property type="match status" value="1"/>
</dbReference>
<proteinExistence type="predicted"/>
<dbReference type="RefSeq" id="WP_171609632.1">
    <property type="nucleotide sequence ID" value="NZ_WHPF01000017.1"/>
</dbReference>
<feature type="signal peptide" evidence="1">
    <location>
        <begin position="1"/>
        <end position="23"/>
    </location>
</feature>